<dbReference type="SUPFAM" id="SSF46785">
    <property type="entry name" value="Winged helix' DNA-binding domain"/>
    <property type="match status" value="1"/>
</dbReference>
<dbReference type="SUPFAM" id="SSF55681">
    <property type="entry name" value="Class II aaRS and biotin synthetases"/>
    <property type="match status" value="1"/>
</dbReference>
<keyword evidence="10" id="KW-0648">Protein biosynthesis</keyword>
<evidence type="ECO:0000256" key="12">
    <source>
        <dbReference type="SAM" id="Coils"/>
    </source>
</evidence>
<evidence type="ECO:0000313" key="14">
    <source>
        <dbReference type="EMBL" id="UXD21685.1"/>
    </source>
</evidence>
<evidence type="ECO:0000256" key="5">
    <source>
        <dbReference type="ARBA" id="ARBA00022598"/>
    </source>
</evidence>
<evidence type="ECO:0000256" key="8">
    <source>
        <dbReference type="ARBA" id="ARBA00022840"/>
    </source>
</evidence>
<keyword evidence="7" id="KW-0547">Nucleotide-binding</keyword>
<keyword evidence="9" id="KW-0460">Magnesium</keyword>
<dbReference type="InterPro" id="IPR004529">
    <property type="entry name" value="Phe-tRNA-synth_IIc_asu"/>
</dbReference>
<dbReference type="InterPro" id="IPR006195">
    <property type="entry name" value="aa-tRNA-synth_II"/>
</dbReference>
<dbReference type="PANTHER" id="PTHR11538:SF40">
    <property type="entry name" value="PHENYLALANINE--TRNA LIGASE ALPHA SUBUNIT"/>
    <property type="match status" value="1"/>
</dbReference>
<dbReference type="PROSITE" id="PS50862">
    <property type="entry name" value="AA_TRNA_LIGASE_II"/>
    <property type="match status" value="1"/>
</dbReference>
<keyword evidence="4" id="KW-0963">Cytoplasm</keyword>
<dbReference type="GO" id="GO:0006432">
    <property type="term" value="P:phenylalanyl-tRNA aminoacylation"/>
    <property type="evidence" value="ECO:0007669"/>
    <property type="project" value="InterPro"/>
</dbReference>
<dbReference type="CDD" id="cd00496">
    <property type="entry name" value="PheRS_alpha_core"/>
    <property type="match status" value="1"/>
</dbReference>
<evidence type="ECO:0000259" key="13">
    <source>
        <dbReference type="PROSITE" id="PS50862"/>
    </source>
</evidence>
<keyword evidence="11" id="KW-0030">Aminoacyl-tRNA synthetase</keyword>
<comment type="similarity">
    <text evidence="2">Belongs to the class-II aminoacyl-tRNA synthetase family. Phe-tRNA synthetase alpha subunit type 2 subfamily.</text>
</comment>
<dbReference type="KEGG" id="ipc:IPA_06785"/>
<evidence type="ECO:0000256" key="3">
    <source>
        <dbReference type="ARBA" id="ARBA00012814"/>
    </source>
</evidence>
<name>A0A977K9U4_9CREN</name>
<keyword evidence="5" id="KW-0436">Ligase</keyword>
<dbReference type="EC" id="6.1.1.20" evidence="3"/>
<evidence type="ECO:0000256" key="11">
    <source>
        <dbReference type="ARBA" id="ARBA00023146"/>
    </source>
</evidence>
<evidence type="ECO:0000256" key="1">
    <source>
        <dbReference type="ARBA" id="ARBA00004496"/>
    </source>
</evidence>
<accession>A0A977K9U4</accession>
<dbReference type="InterPro" id="IPR045864">
    <property type="entry name" value="aa-tRNA-synth_II/BPL/LPL"/>
</dbReference>
<dbReference type="GO" id="GO:0046872">
    <property type="term" value="F:metal ion binding"/>
    <property type="evidence" value="ECO:0007669"/>
    <property type="project" value="UniProtKB-KW"/>
</dbReference>
<proteinExistence type="inferred from homology"/>
<keyword evidence="8" id="KW-0067">ATP-binding</keyword>
<feature type="coiled-coil region" evidence="12">
    <location>
        <begin position="18"/>
        <end position="49"/>
    </location>
</feature>
<evidence type="ECO:0000256" key="9">
    <source>
        <dbReference type="ARBA" id="ARBA00022842"/>
    </source>
</evidence>
<protein>
    <recommendedName>
        <fullName evidence="3">phenylalanine--tRNA ligase</fullName>
        <ecNumber evidence="3">6.1.1.20</ecNumber>
    </recommendedName>
</protein>
<dbReference type="GO" id="GO:0000049">
    <property type="term" value="F:tRNA binding"/>
    <property type="evidence" value="ECO:0007669"/>
    <property type="project" value="InterPro"/>
</dbReference>
<dbReference type="GO" id="GO:0004826">
    <property type="term" value="F:phenylalanine-tRNA ligase activity"/>
    <property type="evidence" value="ECO:0007669"/>
    <property type="project" value="UniProtKB-EC"/>
</dbReference>
<evidence type="ECO:0000256" key="6">
    <source>
        <dbReference type="ARBA" id="ARBA00022723"/>
    </source>
</evidence>
<organism evidence="14 15">
    <name type="scientific">Ignicoccus pacificus DSM 13166</name>
    <dbReference type="NCBI Taxonomy" id="940294"/>
    <lineage>
        <taxon>Archaea</taxon>
        <taxon>Thermoproteota</taxon>
        <taxon>Thermoprotei</taxon>
        <taxon>Desulfurococcales</taxon>
        <taxon>Desulfurococcaceae</taxon>
        <taxon>Ignicoccus</taxon>
    </lineage>
</organism>
<keyword evidence="12" id="KW-0175">Coiled coil</keyword>
<dbReference type="GO" id="GO:0005737">
    <property type="term" value="C:cytoplasm"/>
    <property type="evidence" value="ECO:0007669"/>
    <property type="project" value="UniProtKB-SubCell"/>
</dbReference>
<dbReference type="NCBIfam" id="TIGR00468">
    <property type="entry name" value="pheS"/>
    <property type="match status" value="1"/>
</dbReference>
<evidence type="ECO:0000313" key="15">
    <source>
        <dbReference type="Proteomes" id="UP001063698"/>
    </source>
</evidence>
<dbReference type="Pfam" id="PF01409">
    <property type="entry name" value="tRNA-synt_2d"/>
    <property type="match status" value="1"/>
</dbReference>
<dbReference type="NCBIfam" id="NF003210">
    <property type="entry name" value="PRK04172.1"/>
    <property type="match status" value="1"/>
</dbReference>
<gene>
    <name evidence="14" type="ORF">IPA_06785</name>
</gene>
<keyword evidence="6" id="KW-0479">Metal-binding</keyword>
<dbReference type="Gene3D" id="3.30.930.10">
    <property type="entry name" value="Bira Bifunctional Protein, Domain 2"/>
    <property type="match status" value="1"/>
</dbReference>
<dbReference type="EMBL" id="CP006868">
    <property type="protein sequence ID" value="UXD21685.1"/>
    <property type="molecule type" value="Genomic_DNA"/>
</dbReference>
<dbReference type="AlphaFoldDB" id="A0A977K9U4"/>
<evidence type="ECO:0000256" key="7">
    <source>
        <dbReference type="ARBA" id="ARBA00022741"/>
    </source>
</evidence>
<comment type="subcellular location">
    <subcellularLocation>
        <location evidence="1">Cytoplasm</location>
    </subcellularLocation>
</comment>
<feature type="domain" description="Aminoacyl-transfer RNA synthetases class-II family profile" evidence="13">
    <location>
        <begin position="240"/>
        <end position="490"/>
    </location>
</feature>
<dbReference type="InterPro" id="IPR036390">
    <property type="entry name" value="WH_DNA-bd_sf"/>
</dbReference>
<evidence type="ECO:0000256" key="10">
    <source>
        <dbReference type="ARBA" id="ARBA00022917"/>
    </source>
</evidence>
<dbReference type="Proteomes" id="UP001063698">
    <property type="component" value="Chromosome"/>
</dbReference>
<dbReference type="PANTHER" id="PTHR11538">
    <property type="entry name" value="PHENYLALANYL-TRNA SYNTHETASE"/>
    <property type="match status" value="1"/>
</dbReference>
<dbReference type="InterPro" id="IPR002319">
    <property type="entry name" value="Phenylalanyl-tRNA_Synthase"/>
</dbReference>
<reference evidence="14" key="1">
    <citation type="submission" date="2013-11" db="EMBL/GenBank/DDBJ databases">
        <title>Comparative genomics of Ignicoccus.</title>
        <authorList>
            <person name="Podar M."/>
        </authorList>
    </citation>
    <scope>NUCLEOTIDE SEQUENCE</scope>
    <source>
        <strain evidence="14">DSM 13166</strain>
    </source>
</reference>
<sequence>MQEVTLPEIEYEIVKLLYEKEEMDVDELAKLLERKREDLMRYLAELELKRLIETVHLTQSFGELSEKGRAYLERPLPEEVLLERLEGKEVPMKELREGLSKDEFSAALGRLKRFGVIEIVKGKARIKEIPESFKEYVQKLKACLRDFSSPKPLEGKEECFKLLKERGFIKVEKRKRIIVKITERAKELMSKGLIKKENIVTKLTPELIITGKWREVKLKKFDFSVEVPARRAARRHPLMELYEQVREILISMGFEEARGNFVEQALWNFDVLLVPQYHPARYETDVFYVENAKLPEPPKDVIERTKEEHEKLYRYTWRAEEALRLLLRTHTTAVSAREMYKRKGGEYRVFSLDRVFRSETLDPTHSMEFHQLEGIVVGKNVKFDDLLGFFVEFAKKMGLGEVKFKPAYFPFTEPSVEGFIKHPKLGWVEVFPGGVFRPGLLRAVGIDPKEYNVIAWGIGIDRLAMLMLELDDIRDLYSNNLAVIHKQRRPFLL</sequence>
<keyword evidence="15" id="KW-1185">Reference proteome</keyword>
<evidence type="ECO:0000256" key="4">
    <source>
        <dbReference type="ARBA" id="ARBA00022490"/>
    </source>
</evidence>
<evidence type="ECO:0000256" key="2">
    <source>
        <dbReference type="ARBA" id="ARBA00006703"/>
    </source>
</evidence>
<dbReference type="GO" id="GO:0005524">
    <property type="term" value="F:ATP binding"/>
    <property type="evidence" value="ECO:0007669"/>
    <property type="project" value="UniProtKB-KW"/>
</dbReference>